<proteinExistence type="predicted"/>
<evidence type="ECO:0000313" key="2">
    <source>
        <dbReference type="Proteomes" id="UP000031184"/>
    </source>
</evidence>
<dbReference type="AlphaFoldDB" id="A0A017H3W8"/>
<dbReference type="Proteomes" id="UP000031184">
    <property type="component" value="Unassembled WGS sequence"/>
</dbReference>
<protein>
    <submittedName>
        <fullName evidence="1">Uncharacterized protein</fullName>
    </submittedName>
</protein>
<sequence>MEDFNKEILFAQGGRVFIGFNPEESKILKKCVLYKILDEVLPEVYYRVHKRRREIYEQEIFKIVRYYMKTTYHMKWIFPKGETAAYLLKYSTKKLKHFEFYAPGYKNREFSIGDYKITFYRKDKKSMLFRLGEIAKVVEMFRYITVYCFDDETRERIRLILRRRKLKRILRIKSGIPKWMLKELEKIKKFRKNKFSML</sequence>
<evidence type="ECO:0000313" key="1">
    <source>
        <dbReference type="EMBL" id="KID50382.1"/>
    </source>
</evidence>
<reference evidence="1 2" key="1">
    <citation type="submission" date="2013-08" db="EMBL/GenBank/DDBJ databases">
        <title>An opportunistic ruminal bacterium that causes liver abscesses in cattle.</title>
        <authorList>
            <person name="Benahmed F.H."/>
            <person name="Rasmussen M."/>
            <person name="Harbottle H."/>
            <person name="Soppet D."/>
            <person name="Nagaraja T.G."/>
            <person name="Davidson M."/>
        </authorList>
    </citation>
    <scope>NUCLEOTIDE SEQUENCE [LARGE SCALE GENOMIC DNA]</scope>
    <source>
        <strain evidence="1 2">B35</strain>
    </source>
</reference>
<organism evidence="1 2">
    <name type="scientific">Fusobacterium necrophorum subsp. funduliforme B35</name>
    <dbReference type="NCBI Taxonomy" id="1226633"/>
    <lineage>
        <taxon>Bacteria</taxon>
        <taxon>Fusobacteriati</taxon>
        <taxon>Fusobacteriota</taxon>
        <taxon>Fusobacteriia</taxon>
        <taxon>Fusobacteriales</taxon>
        <taxon>Fusobacteriaceae</taxon>
        <taxon>Fusobacterium</taxon>
    </lineage>
</organism>
<dbReference type="EMBL" id="AUZI01000003">
    <property type="protein sequence ID" value="KID50382.1"/>
    <property type="molecule type" value="Genomic_DNA"/>
</dbReference>
<comment type="caution">
    <text evidence="1">The sequence shown here is derived from an EMBL/GenBank/DDBJ whole genome shotgun (WGS) entry which is preliminary data.</text>
</comment>
<dbReference type="OrthoDB" id="9934343at2"/>
<dbReference type="RefSeq" id="WP_039120840.1">
    <property type="nucleotide sequence ID" value="NZ_AOJP01000022.1"/>
</dbReference>
<name>A0A017H3W8_9FUSO</name>
<accession>A0A017H3W8</accession>
<dbReference type="PATRIC" id="fig|1226633.4.peg.17"/>
<gene>
    <name evidence="1" type="ORF">C095_00110</name>
</gene>